<organism evidence="6 7">
    <name type="scientific">Methanobacterium subterraneum</name>
    <dbReference type="NCBI Taxonomy" id="59277"/>
    <lineage>
        <taxon>Archaea</taxon>
        <taxon>Methanobacteriati</taxon>
        <taxon>Methanobacteriota</taxon>
        <taxon>Methanomada group</taxon>
        <taxon>Methanobacteria</taxon>
        <taxon>Methanobacteriales</taxon>
        <taxon>Methanobacteriaceae</taxon>
        <taxon>Methanobacterium</taxon>
    </lineage>
</organism>
<dbReference type="GeneID" id="35125645"/>
<keyword evidence="2" id="KW-0863">Zinc-finger</keyword>
<accession>A0A2H4VPB4</accession>
<dbReference type="SMART" id="SM00547">
    <property type="entry name" value="ZnF_RBZ"/>
    <property type="match status" value="2"/>
</dbReference>
<dbReference type="Pfam" id="PF12773">
    <property type="entry name" value="DZR"/>
    <property type="match status" value="1"/>
</dbReference>
<evidence type="ECO:0000256" key="2">
    <source>
        <dbReference type="ARBA" id="ARBA00022771"/>
    </source>
</evidence>
<evidence type="ECO:0000313" key="6">
    <source>
        <dbReference type="EMBL" id="AUB59935.1"/>
    </source>
</evidence>
<evidence type="ECO:0000313" key="7">
    <source>
        <dbReference type="Proteomes" id="UP000232631"/>
    </source>
</evidence>
<feature type="compositionally biased region" description="Polar residues" evidence="4">
    <location>
        <begin position="175"/>
        <end position="187"/>
    </location>
</feature>
<dbReference type="InterPro" id="IPR018649">
    <property type="entry name" value="SHOCT"/>
</dbReference>
<protein>
    <recommendedName>
        <fullName evidence="5">RanBP2-type domain-containing protein</fullName>
    </recommendedName>
</protein>
<dbReference type="KEGG" id="msub:BK009_04120"/>
<keyword evidence="7" id="KW-1185">Reference proteome</keyword>
<feature type="compositionally biased region" description="Basic and acidic residues" evidence="4">
    <location>
        <begin position="162"/>
        <end position="173"/>
    </location>
</feature>
<dbReference type="InterPro" id="IPR001876">
    <property type="entry name" value="Znf_RanBP2"/>
</dbReference>
<feature type="domain" description="RanBP2-type" evidence="5">
    <location>
        <begin position="89"/>
        <end position="110"/>
    </location>
</feature>
<feature type="region of interest" description="Disordered" evidence="4">
    <location>
        <begin position="1"/>
        <end position="38"/>
    </location>
</feature>
<feature type="domain" description="RanBP2-type" evidence="5">
    <location>
        <begin position="32"/>
        <end position="56"/>
    </location>
</feature>
<dbReference type="Pfam" id="PF09851">
    <property type="entry name" value="SHOCT"/>
    <property type="match status" value="1"/>
</dbReference>
<feature type="compositionally biased region" description="Basic and acidic residues" evidence="4">
    <location>
        <begin position="1"/>
        <end position="19"/>
    </location>
</feature>
<name>A0A2H4VPB4_9EURY</name>
<dbReference type="GO" id="GO:0008270">
    <property type="term" value="F:zinc ion binding"/>
    <property type="evidence" value="ECO:0007669"/>
    <property type="project" value="UniProtKB-KW"/>
</dbReference>
<keyword evidence="1" id="KW-0479">Metal-binding</keyword>
<dbReference type="Proteomes" id="UP000232631">
    <property type="component" value="Chromosome"/>
</dbReference>
<evidence type="ECO:0000256" key="3">
    <source>
        <dbReference type="ARBA" id="ARBA00022833"/>
    </source>
</evidence>
<evidence type="ECO:0000256" key="1">
    <source>
        <dbReference type="ARBA" id="ARBA00022723"/>
    </source>
</evidence>
<reference evidence="6 7" key="1">
    <citation type="submission" date="2016-10" db="EMBL/GenBank/DDBJ databases">
        <title>Comparative genomics between deep and shallow subseafloor isolates.</title>
        <authorList>
            <person name="Ishii S."/>
            <person name="Miller J.R."/>
            <person name="Sutton G."/>
            <person name="Suzuki S."/>
            <person name="Methe B."/>
            <person name="Inagaki F."/>
            <person name="Imachi H."/>
        </authorList>
    </citation>
    <scope>NUCLEOTIDE SEQUENCE [LARGE SCALE GENOMIC DNA]</scope>
    <source>
        <strain evidence="6 7">A8p</strain>
    </source>
</reference>
<sequence>MVSSEEIRKRLEAKKRGETFSKANKTPPTDVSTNKCPQCQTPNPPTAKFCVGCGAPLTIQSTQVTETKTTPPVETVTTPTTTPAQDYKLCPSCNQNNKLDAKFCIICGHKFEDETPITQNGTVIPPTQDTADEQAATIVETPEEKTSEGNIPEIKVPEKFESDEVKSAGKETNDEVQTIEKSTPSEVTNEERTSAQISDEEVSLDEDPVLKIKKAKELLDIGAITQEEFDRIKNKYLEMI</sequence>
<proteinExistence type="predicted"/>
<dbReference type="InterPro" id="IPR025874">
    <property type="entry name" value="DZR"/>
</dbReference>
<evidence type="ECO:0000259" key="5">
    <source>
        <dbReference type="SMART" id="SM00547"/>
    </source>
</evidence>
<dbReference type="EMBL" id="CP017768">
    <property type="protein sequence ID" value="AUB59935.1"/>
    <property type="molecule type" value="Genomic_DNA"/>
</dbReference>
<feature type="compositionally biased region" description="Polar residues" evidence="4">
    <location>
        <begin position="21"/>
        <end position="38"/>
    </location>
</feature>
<feature type="region of interest" description="Disordered" evidence="4">
    <location>
        <begin position="162"/>
        <end position="202"/>
    </location>
</feature>
<dbReference type="RefSeq" id="WP_100909111.1">
    <property type="nucleotide sequence ID" value="NZ_CP017768.1"/>
</dbReference>
<keyword evidence="3" id="KW-0862">Zinc</keyword>
<dbReference type="AlphaFoldDB" id="A0A2H4VPB4"/>
<gene>
    <name evidence="6" type="ORF">BK009_04120</name>
</gene>
<evidence type="ECO:0000256" key="4">
    <source>
        <dbReference type="SAM" id="MobiDB-lite"/>
    </source>
</evidence>